<dbReference type="RefSeq" id="WP_092077077.1">
    <property type="nucleotide sequence ID" value="NZ_FOYI01000002.1"/>
</dbReference>
<accession>A0A1I6D7A6</accession>
<protein>
    <submittedName>
        <fullName evidence="1">Uncharacterized protein</fullName>
    </submittedName>
</protein>
<organism evidence="1 2">
    <name type="scientific">Poseidonocella sedimentorum</name>
    <dbReference type="NCBI Taxonomy" id="871652"/>
    <lineage>
        <taxon>Bacteria</taxon>
        <taxon>Pseudomonadati</taxon>
        <taxon>Pseudomonadota</taxon>
        <taxon>Alphaproteobacteria</taxon>
        <taxon>Rhodobacterales</taxon>
        <taxon>Roseobacteraceae</taxon>
        <taxon>Poseidonocella</taxon>
    </lineage>
</organism>
<gene>
    <name evidence="1" type="ORF">SAMN04515673_102321</name>
</gene>
<dbReference type="OrthoDB" id="7728363at2"/>
<keyword evidence="2" id="KW-1185">Reference proteome</keyword>
<dbReference type="STRING" id="871652.SAMN04515673_102321"/>
<proteinExistence type="predicted"/>
<dbReference type="Proteomes" id="UP000199302">
    <property type="component" value="Unassembled WGS sequence"/>
</dbReference>
<evidence type="ECO:0000313" key="1">
    <source>
        <dbReference type="EMBL" id="SFR01354.1"/>
    </source>
</evidence>
<sequence length="134" mass="14635">MFDEQCSCDIELPTLFGETAPLRVFAGEHREALIHAAELLAGRRGEHLAVEVTDALARAAPLTRRDMHHLHELVNILALENVDDLDSEESARFALLDPASTVVEEICLLTDGLRDAIEMTDLDHPSAARISAAA</sequence>
<dbReference type="EMBL" id="FOYI01000002">
    <property type="protein sequence ID" value="SFR01354.1"/>
    <property type="molecule type" value="Genomic_DNA"/>
</dbReference>
<dbReference type="AlphaFoldDB" id="A0A1I6D7A6"/>
<name>A0A1I6D7A6_9RHOB</name>
<reference evidence="1 2" key="1">
    <citation type="submission" date="2016-10" db="EMBL/GenBank/DDBJ databases">
        <authorList>
            <person name="de Groot N.N."/>
        </authorList>
    </citation>
    <scope>NUCLEOTIDE SEQUENCE [LARGE SCALE GENOMIC DNA]</scope>
    <source>
        <strain evidence="2">KMM 9023,NRIC 0796,JCM 17311,KCTC 23692</strain>
    </source>
</reference>
<evidence type="ECO:0000313" key="2">
    <source>
        <dbReference type="Proteomes" id="UP000199302"/>
    </source>
</evidence>